<dbReference type="CDD" id="cd03801">
    <property type="entry name" value="GT4_PimA-like"/>
    <property type="match status" value="1"/>
</dbReference>
<dbReference type="AlphaFoldDB" id="A0A421DQW5"/>
<dbReference type="EMBL" id="MJLZ01000009">
    <property type="protein sequence ID" value="RLM26398.1"/>
    <property type="molecule type" value="Genomic_DNA"/>
</dbReference>
<dbReference type="Proteomes" id="UP000285648">
    <property type="component" value="Unassembled WGS sequence"/>
</dbReference>
<proteinExistence type="predicted"/>
<evidence type="ECO:0000259" key="2">
    <source>
        <dbReference type="Pfam" id="PF00534"/>
    </source>
</evidence>
<keyword evidence="4" id="KW-1185">Reference proteome</keyword>
<dbReference type="SUPFAM" id="SSF53756">
    <property type="entry name" value="UDP-Glycosyltransferase/glycogen phosphorylase"/>
    <property type="match status" value="1"/>
</dbReference>
<dbReference type="PANTHER" id="PTHR46401">
    <property type="entry name" value="GLYCOSYLTRANSFERASE WBBK-RELATED"/>
    <property type="match status" value="1"/>
</dbReference>
<dbReference type="RefSeq" id="WP_121574316.1">
    <property type="nucleotide sequence ID" value="NZ_MJLZ01000009.1"/>
</dbReference>
<accession>A0A421DQW5</accession>
<comment type="caution">
    <text evidence="3">The sequence shown here is derived from an EMBL/GenBank/DDBJ whole genome shotgun (WGS) entry which is preliminary data.</text>
</comment>
<dbReference type="GO" id="GO:0009103">
    <property type="term" value="P:lipopolysaccharide biosynthetic process"/>
    <property type="evidence" value="ECO:0007669"/>
    <property type="project" value="TreeGrafter"/>
</dbReference>
<name>A0A421DQW5_9GAMM</name>
<keyword evidence="1" id="KW-0808">Transferase</keyword>
<gene>
    <name evidence="3" type="ORF">BIY29_06160</name>
</gene>
<dbReference type="PANTHER" id="PTHR46401:SF2">
    <property type="entry name" value="GLYCOSYLTRANSFERASE WBBK-RELATED"/>
    <property type="match status" value="1"/>
</dbReference>
<feature type="domain" description="Glycosyl transferase family 1" evidence="2">
    <location>
        <begin position="193"/>
        <end position="337"/>
    </location>
</feature>
<evidence type="ECO:0000313" key="4">
    <source>
        <dbReference type="Proteomes" id="UP000285648"/>
    </source>
</evidence>
<reference evidence="3 4" key="1">
    <citation type="submission" date="2016-09" db="EMBL/GenBank/DDBJ databases">
        <authorList>
            <person name="Doonan J."/>
            <person name="Pachebat J.A."/>
            <person name="Golyshin P.N."/>
            <person name="Denman S."/>
            <person name="Mcdonald J.E."/>
        </authorList>
    </citation>
    <scope>NUCLEOTIDE SEQUENCE [LARGE SCALE GENOMIC DNA]</scope>
    <source>
        <strain evidence="3 4">NCPPB 3934</strain>
    </source>
</reference>
<evidence type="ECO:0000256" key="1">
    <source>
        <dbReference type="ARBA" id="ARBA00022679"/>
    </source>
</evidence>
<dbReference type="GO" id="GO:0016757">
    <property type="term" value="F:glycosyltransferase activity"/>
    <property type="evidence" value="ECO:0007669"/>
    <property type="project" value="InterPro"/>
</dbReference>
<dbReference type="Pfam" id="PF00534">
    <property type="entry name" value="Glycos_transf_1"/>
    <property type="match status" value="1"/>
</dbReference>
<dbReference type="InterPro" id="IPR001296">
    <property type="entry name" value="Glyco_trans_1"/>
</dbReference>
<organism evidence="3 4">
    <name type="scientific">Brenneria alni</name>
    <dbReference type="NCBI Taxonomy" id="71656"/>
    <lineage>
        <taxon>Bacteria</taxon>
        <taxon>Pseudomonadati</taxon>
        <taxon>Pseudomonadota</taxon>
        <taxon>Gammaproteobacteria</taxon>
        <taxon>Enterobacterales</taxon>
        <taxon>Pectobacteriaceae</taxon>
        <taxon>Brenneria</taxon>
    </lineage>
</organism>
<evidence type="ECO:0000313" key="3">
    <source>
        <dbReference type="EMBL" id="RLM26398.1"/>
    </source>
</evidence>
<dbReference type="Gene3D" id="3.40.50.2000">
    <property type="entry name" value="Glycogen Phosphorylase B"/>
    <property type="match status" value="1"/>
</dbReference>
<protein>
    <recommendedName>
        <fullName evidence="2">Glycosyl transferase family 1 domain-containing protein</fullName>
    </recommendedName>
</protein>
<sequence>MKIAFLTRVDAFNKYGGDTYQLEMYVKYLNTKNHKGVIYNDMNIPDDFDCYIIANLDRPLELVEYYRKLALKGLENKTFILSIHHDFSYIEYYEKNVREGLLYTPFKLLSNNLKREKLKNIIRGIKDKKLLFPAIRQFFINYPLAIKKIINNSAALITIAEKERESIEKDFSVSLHDFFIVHNGVDLAEIGNYPWNKRDIDVLVAGRIEPRKNALAIAKSLANLNCNVSFVGALNQNSKKYCEQFQKVIDETDNLKYLGKVNSREMVELYSRSKVSLSASWFEVASLVDLEAYAYGCHVISSSNGYTNSYLGQRVNYLNPTEIENAFSLISSLLLKETDNLEQYKFISESFTWNKAAEHLIFGLKTIFEIDKRG</sequence>
<dbReference type="OrthoDB" id="9795068at2"/>